<sequence>MHAYPKWRTHLSEHKESFSFVASPVLRNAATKTRGVCRDYCRCTAIKVPQFLFHFIKRFSFRKLKLPGEVAQVLFSKTHMKLAPCSQIWSRSY</sequence>
<reference evidence="2" key="1">
    <citation type="journal article" date="2015" name="Nat. Genet.">
        <title>The genome and transcriptome of the zoonotic hookworm Ancylostoma ceylanicum identify infection-specific gene families.</title>
        <authorList>
            <person name="Schwarz E.M."/>
            <person name="Hu Y."/>
            <person name="Antoshechkin I."/>
            <person name="Miller M.M."/>
            <person name="Sternberg P.W."/>
            <person name="Aroian R.V."/>
        </authorList>
    </citation>
    <scope>NUCLEOTIDE SEQUENCE</scope>
    <source>
        <strain evidence="2">HY135</strain>
    </source>
</reference>
<organism evidence="1 2">
    <name type="scientific">Ancylostoma ceylanicum</name>
    <dbReference type="NCBI Taxonomy" id="53326"/>
    <lineage>
        <taxon>Eukaryota</taxon>
        <taxon>Metazoa</taxon>
        <taxon>Ecdysozoa</taxon>
        <taxon>Nematoda</taxon>
        <taxon>Chromadorea</taxon>
        <taxon>Rhabditida</taxon>
        <taxon>Rhabditina</taxon>
        <taxon>Rhabditomorpha</taxon>
        <taxon>Strongyloidea</taxon>
        <taxon>Ancylostomatidae</taxon>
        <taxon>Ancylostomatinae</taxon>
        <taxon>Ancylostoma</taxon>
    </lineage>
</organism>
<keyword evidence="2" id="KW-1185">Reference proteome</keyword>
<evidence type="ECO:0000313" key="1">
    <source>
        <dbReference type="EMBL" id="EYB92528.1"/>
    </source>
</evidence>
<dbReference type="Proteomes" id="UP000024635">
    <property type="component" value="Unassembled WGS sequence"/>
</dbReference>
<protein>
    <submittedName>
        <fullName evidence="1">Uncharacterized protein</fullName>
    </submittedName>
</protein>
<evidence type="ECO:0000313" key="2">
    <source>
        <dbReference type="Proteomes" id="UP000024635"/>
    </source>
</evidence>
<dbReference type="EMBL" id="JARK01001529">
    <property type="protein sequence ID" value="EYB92528.1"/>
    <property type="molecule type" value="Genomic_DNA"/>
</dbReference>
<accession>A0A016SPE0</accession>
<gene>
    <name evidence="1" type="primary">Acey_s0193.g1408</name>
    <name evidence="1" type="ORF">Y032_0193g1408</name>
</gene>
<comment type="caution">
    <text evidence="1">The sequence shown here is derived from an EMBL/GenBank/DDBJ whole genome shotgun (WGS) entry which is preliminary data.</text>
</comment>
<name>A0A016SPE0_9BILA</name>
<proteinExistence type="predicted"/>
<dbReference type="AlphaFoldDB" id="A0A016SPE0"/>